<reference evidence="3 4" key="1">
    <citation type="submission" date="2014-10" db="EMBL/GenBank/DDBJ databases">
        <title>Draft genome sequence of Actinoplanes utahensis NRRL 12052.</title>
        <authorList>
            <person name="Velasco-Bucheli B."/>
            <person name="del Cerro C."/>
            <person name="Hormigo D."/>
            <person name="Garcia J.L."/>
            <person name="Acebal C."/>
            <person name="Arroyo M."/>
            <person name="de la Mata I."/>
        </authorList>
    </citation>
    <scope>NUCLEOTIDE SEQUENCE [LARGE SCALE GENOMIC DNA]</scope>
    <source>
        <strain evidence="3 4">NRRL 12052</strain>
    </source>
</reference>
<evidence type="ECO:0000256" key="2">
    <source>
        <dbReference type="SAM" id="Phobius"/>
    </source>
</evidence>
<sequence length="213" mass="23371">MRDTVHVHRWVTAWRTERITLSSPAPPDALLRHLRAGIDARHRRRVPQALFADAEFVIIGRADDRGMAITAARPHVGNDFRTHLIGHITPDGSGSRLHGHFGVRLRYRLLAAVLLLTAAGSWLAVTILAIGSLHSRGLTWQAPVVMLVITAFCLAFPALLELCLRLAAPEADHLRGWLTARLATVPRSPAPHRPASRPPAAPDGGFRIRPPHP</sequence>
<keyword evidence="2" id="KW-0812">Transmembrane</keyword>
<dbReference type="Proteomes" id="UP000054537">
    <property type="component" value="Unassembled WGS sequence"/>
</dbReference>
<feature type="compositionally biased region" description="Pro residues" evidence="1">
    <location>
        <begin position="188"/>
        <end position="201"/>
    </location>
</feature>
<feature type="region of interest" description="Disordered" evidence="1">
    <location>
        <begin position="187"/>
        <end position="213"/>
    </location>
</feature>
<evidence type="ECO:0000313" key="3">
    <source>
        <dbReference type="EMBL" id="KHD72174.1"/>
    </source>
</evidence>
<keyword evidence="4" id="KW-1185">Reference proteome</keyword>
<protein>
    <submittedName>
        <fullName evidence="3">Uncharacterized protein</fullName>
    </submittedName>
</protein>
<accession>A0A0A6UD07</accession>
<evidence type="ECO:0000256" key="1">
    <source>
        <dbReference type="SAM" id="MobiDB-lite"/>
    </source>
</evidence>
<organism evidence="3 4">
    <name type="scientific">Actinoplanes utahensis</name>
    <dbReference type="NCBI Taxonomy" id="1869"/>
    <lineage>
        <taxon>Bacteria</taxon>
        <taxon>Bacillati</taxon>
        <taxon>Actinomycetota</taxon>
        <taxon>Actinomycetes</taxon>
        <taxon>Micromonosporales</taxon>
        <taxon>Micromonosporaceae</taxon>
        <taxon>Actinoplanes</taxon>
    </lineage>
</organism>
<dbReference type="EMBL" id="JRTT01000139">
    <property type="protein sequence ID" value="KHD72174.1"/>
    <property type="molecule type" value="Genomic_DNA"/>
</dbReference>
<feature type="transmembrane region" description="Helical" evidence="2">
    <location>
        <begin position="140"/>
        <end position="160"/>
    </location>
</feature>
<feature type="transmembrane region" description="Helical" evidence="2">
    <location>
        <begin position="109"/>
        <end position="134"/>
    </location>
</feature>
<gene>
    <name evidence="3" type="ORF">MB27_41770</name>
</gene>
<comment type="caution">
    <text evidence="3">The sequence shown here is derived from an EMBL/GenBank/DDBJ whole genome shotgun (WGS) entry which is preliminary data.</text>
</comment>
<dbReference type="AlphaFoldDB" id="A0A0A6UD07"/>
<evidence type="ECO:0000313" key="4">
    <source>
        <dbReference type="Proteomes" id="UP000054537"/>
    </source>
</evidence>
<proteinExistence type="predicted"/>
<name>A0A0A6UD07_ACTUT</name>
<dbReference type="STRING" id="1869.MB27_41770"/>
<keyword evidence="2" id="KW-0472">Membrane</keyword>
<keyword evidence="2" id="KW-1133">Transmembrane helix</keyword>